<evidence type="ECO:0000313" key="11">
    <source>
        <dbReference type="Proteomes" id="UP000199288"/>
    </source>
</evidence>
<dbReference type="SUPFAM" id="SSF103473">
    <property type="entry name" value="MFS general substrate transporter"/>
    <property type="match status" value="1"/>
</dbReference>
<evidence type="ECO:0000256" key="3">
    <source>
        <dbReference type="ARBA" id="ARBA00022448"/>
    </source>
</evidence>
<dbReference type="PANTHER" id="PTHR23502:SF132">
    <property type="entry name" value="POLYAMINE TRANSPORTER 2-RELATED"/>
    <property type="match status" value="1"/>
</dbReference>
<evidence type="ECO:0000313" key="10">
    <source>
        <dbReference type="EMBL" id="SEA18243.1"/>
    </source>
</evidence>
<dbReference type="EMBL" id="FNQV01000005">
    <property type="protein sequence ID" value="SEA18243.1"/>
    <property type="molecule type" value="Genomic_DNA"/>
</dbReference>
<dbReference type="AlphaFoldDB" id="A0A1H3Z324"/>
<keyword evidence="11" id="KW-1185">Reference proteome</keyword>
<dbReference type="InterPro" id="IPR011701">
    <property type="entry name" value="MFS"/>
</dbReference>
<comment type="similarity">
    <text evidence="2">Belongs to the major facilitator superfamily. Bcr/CmlA family.</text>
</comment>
<keyword evidence="7 8" id="KW-0472">Membrane</keyword>
<dbReference type="PANTHER" id="PTHR23502">
    <property type="entry name" value="MAJOR FACILITATOR SUPERFAMILY"/>
    <property type="match status" value="1"/>
</dbReference>
<dbReference type="PROSITE" id="PS50850">
    <property type="entry name" value="MFS"/>
    <property type="match status" value="1"/>
</dbReference>
<dbReference type="GO" id="GO:0042910">
    <property type="term" value="F:xenobiotic transmembrane transporter activity"/>
    <property type="evidence" value="ECO:0007669"/>
    <property type="project" value="InterPro"/>
</dbReference>
<dbReference type="Gene3D" id="1.20.1720.10">
    <property type="entry name" value="Multidrug resistance protein D"/>
    <property type="match status" value="1"/>
</dbReference>
<dbReference type="GO" id="GO:0005886">
    <property type="term" value="C:plasma membrane"/>
    <property type="evidence" value="ECO:0007669"/>
    <property type="project" value="UniProtKB-SubCell"/>
</dbReference>
<feature type="transmembrane region" description="Helical" evidence="8">
    <location>
        <begin position="78"/>
        <end position="102"/>
    </location>
</feature>
<organism evidence="10 11">
    <name type="scientific">Bowdeniella nasicola</name>
    <dbReference type="NCBI Taxonomy" id="208480"/>
    <lineage>
        <taxon>Bacteria</taxon>
        <taxon>Bacillati</taxon>
        <taxon>Actinomycetota</taxon>
        <taxon>Actinomycetes</taxon>
        <taxon>Actinomycetales</taxon>
        <taxon>Actinomycetaceae</taxon>
        <taxon>Bowdeniella</taxon>
    </lineage>
</organism>
<dbReference type="GO" id="GO:0015385">
    <property type="term" value="F:sodium:proton antiporter activity"/>
    <property type="evidence" value="ECO:0007669"/>
    <property type="project" value="TreeGrafter"/>
</dbReference>
<dbReference type="InterPro" id="IPR020846">
    <property type="entry name" value="MFS_dom"/>
</dbReference>
<dbReference type="PROSITE" id="PS00216">
    <property type="entry name" value="SUGAR_TRANSPORT_1"/>
    <property type="match status" value="1"/>
</dbReference>
<reference evidence="11" key="1">
    <citation type="submission" date="2016-10" db="EMBL/GenBank/DDBJ databases">
        <authorList>
            <person name="Varghese N."/>
            <person name="Submissions S."/>
        </authorList>
    </citation>
    <scope>NUCLEOTIDE SEQUENCE [LARGE SCALE GENOMIC DNA]</scope>
    <source>
        <strain evidence="11">KPR-1</strain>
    </source>
</reference>
<feature type="transmembrane region" description="Helical" evidence="8">
    <location>
        <begin position="108"/>
        <end position="125"/>
    </location>
</feature>
<proteinExistence type="inferred from homology"/>
<dbReference type="InterPro" id="IPR036259">
    <property type="entry name" value="MFS_trans_sf"/>
</dbReference>
<evidence type="ECO:0000259" key="9">
    <source>
        <dbReference type="PROSITE" id="PS50850"/>
    </source>
</evidence>
<evidence type="ECO:0000256" key="1">
    <source>
        <dbReference type="ARBA" id="ARBA00004651"/>
    </source>
</evidence>
<feature type="transmembrane region" description="Helical" evidence="8">
    <location>
        <begin position="362"/>
        <end position="385"/>
    </location>
</feature>
<evidence type="ECO:0000256" key="5">
    <source>
        <dbReference type="ARBA" id="ARBA00022692"/>
    </source>
</evidence>
<evidence type="ECO:0000256" key="2">
    <source>
        <dbReference type="ARBA" id="ARBA00006236"/>
    </source>
</evidence>
<protein>
    <submittedName>
        <fullName evidence="10">MFS transporter, DHA1 family, bicyclomycin/chloramphenicol resistance protein</fullName>
    </submittedName>
</protein>
<feature type="domain" description="Major facilitator superfamily (MFS) profile" evidence="9">
    <location>
        <begin position="6"/>
        <end position="389"/>
    </location>
</feature>
<sequence length="397" mass="40995">MPNARLIGFVFLLGAMAAVPAVTVDMYLPSLPEVAADFRTSSANASATITGMLIGGAVGQILVGTLSDKFGRKAPFAVGLLIHTATSIACIFAPSIFSLIALRVLQGIGNAAATVTSMAIIRDRFHGARAAAIMSRLMLVIGLAPLLAPTVGGFIATHWHWRAVFGVLATFGALVLLATLVFMPETHPPQRRMKEPLRKAFRTYGILVRDKQFMALAIVPALALSALFSYVAASPFVLREGFGLSEGQFAIVFAINGLGIVAGAQVNARLVATMTPLRILRRAMPIEVIMALGVVLAALIVPSSLIAISIPLFIVLALNAVVMPNATATALSLHGERAGSAAAVVGATQAGLAGIISPVVGLLGSTAVAMGSLIAIVVTIGYILVRAVPEQPGPSIA</sequence>
<keyword evidence="4" id="KW-1003">Cell membrane</keyword>
<dbReference type="InterPro" id="IPR005829">
    <property type="entry name" value="Sugar_transporter_CS"/>
</dbReference>
<feature type="transmembrane region" description="Helical" evidence="8">
    <location>
        <begin position="45"/>
        <end position="66"/>
    </location>
</feature>
<evidence type="ECO:0000256" key="7">
    <source>
        <dbReference type="ARBA" id="ARBA00023136"/>
    </source>
</evidence>
<feature type="transmembrane region" description="Helical" evidence="8">
    <location>
        <begin position="249"/>
        <end position="271"/>
    </location>
</feature>
<name>A0A1H3Z324_9ACTO</name>
<feature type="transmembrane region" description="Helical" evidence="8">
    <location>
        <begin position="306"/>
        <end position="326"/>
    </location>
</feature>
<evidence type="ECO:0000256" key="8">
    <source>
        <dbReference type="SAM" id="Phobius"/>
    </source>
</evidence>
<feature type="transmembrane region" description="Helical" evidence="8">
    <location>
        <begin position="213"/>
        <end position="237"/>
    </location>
</feature>
<accession>A0A1H3Z324</accession>
<keyword evidence="5 8" id="KW-0812">Transmembrane</keyword>
<keyword evidence="6 8" id="KW-1133">Transmembrane helix</keyword>
<evidence type="ECO:0000256" key="4">
    <source>
        <dbReference type="ARBA" id="ARBA00022475"/>
    </source>
</evidence>
<dbReference type="InterPro" id="IPR004812">
    <property type="entry name" value="Efflux_drug-R_Bcr/CmlA"/>
</dbReference>
<feature type="transmembrane region" description="Helical" evidence="8">
    <location>
        <begin position="338"/>
        <end position="356"/>
    </location>
</feature>
<keyword evidence="3" id="KW-0813">Transport</keyword>
<dbReference type="RefSeq" id="WP_092563261.1">
    <property type="nucleotide sequence ID" value="NZ_FNQV01000005.1"/>
</dbReference>
<dbReference type="Pfam" id="PF07690">
    <property type="entry name" value="MFS_1"/>
    <property type="match status" value="1"/>
</dbReference>
<feature type="transmembrane region" description="Helical" evidence="8">
    <location>
        <begin position="137"/>
        <end position="157"/>
    </location>
</feature>
<gene>
    <name evidence="10" type="ORF">SAMN02910418_01091</name>
</gene>
<evidence type="ECO:0000256" key="6">
    <source>
        <dbReference type="ARBA" id="ARBA00022989"/>
    </source>
</evidence>
<feature type="transmembrane region" description="Helical" evidence="8">
    <location>
        <begin position="163"/>
        <end position="183"/>
    </location>
</feature>
<dbReference type="NCBIfam" id="TIGR00710">
    <property type="entry name" value="efflux_Bcr_CflA"/>
    <property type="match status" value="1"/>
</dbReference>
<dbReference type="Proteomes" id="UP000199288">
    <property type="component" value="Unassembled WGS sequence"/>
</dbReference>
<dbReference type="OrthoDB" id="9814303at2"/>
<dbReference type="CDD" id="cd17320">
    <property type="entry name" value="MFS_MdfA_MDR_like"/>
    <property type="match status" value="1"/>
</dbReference>
<comment type="subcellular location">
    <subcellularLocation>
        <location evidence="1">Cell membrane</location>
        <topology evidence="1">Multi-pass membrane protein</topology>
    </subcellularLocation>
</comment>
<dbReference type="GO" id="GO:1990961">
    <property type="term" value="P:xenobiotic detoxification by transmembrane export across the plasma membrane"/>
    <property type="evidence" value="ECO:0007669"/>
    <property type="project" value="InterPro"/>
</dbReference>